<dbReference type="InterPro" id="IPR021942">
    <property type="entry name" value="DUF3557"/>
</dbReference>
<sequence length="484" mass="55633">MASKPITYDCVESILKHTNLNTRLELKARCPSIRQLEITIPLEIDVLDFSGPHVIVNGVEYHIGVVQKWSTDGIPDWAKLDRMEGPQQDVDEFGRRSGASHGILMPGDIDLTGKGRIPWGRQKNPFEHIKGLPVNPDNLNKEIEEVQNRIKEKKKKSSMISRTWDQSQFNLISMETTNVFISKEELKFITERIVVIKEDVIIPGEEETTPGPEETQREAVNRQKELDLEIFKSQKDLQRLFNIRDNVIPEFQVQLTIRSESAEKQIKYGKYTGKLHESQKGLMNFILGNRNAPIKVKKLIVSHESVIRAPIGLKLEVEGLKIIGRKYHLPRLEEILNRLRPIFDESSIPLKSIEFRSKRVEEFNHEMIMSAKEVIIKWKHNPLTMINACVDLPHQRVTADVCYTTPYHYIDFVKLLKDSGRPIGTHRSFIINDGPPEEIFKVFQKDAISKGDKFVVIPFNEEANLKVSCHSYDQISFEVIGLSE</sequence>
<dbReference type="Proteomes" id="UP000095282">
    <property type="component" value="Unplaced"/>
</dbReference>
<dbReference type="PANTHER" id="PTHR31379:SF1">
    <property type="entry name" value="F-BOX C PROTEIN-RELATED"/>
    <property type="match status" value="1"/>
</dbReference>
<dbReference type="Pfam" id="PF12078">
    <property type="entry name" value="DUF3557"/>
    <property type="match status" value="1"/>
</dbReference>
<organism evidence="1 2">
    <name type="scientific">Caenorhabditis tropicalis</name>
    <dbReference type="NCBI Taxonomy" id="1561998"/>
    <lineage>
        <taxon>Eukaryota</taxon>
        <taxon>Metazoa</taxon>
        <taxon>Ecdysozoa</taxon>
        <taxon>Nematoda</taxon>
        <taxon>Chromadorea</taxon>
        <taxon>Rhabditida</taxon>
        <taxon>Rhabditina</taxon>
        <taxon>Rhabditomorpha</taxon>
        <taxon>Rhabditoidea</taxon>
        <taxon>Rhabditidae</taxon>
        <taxon>Peloderinae</taxon>
        <taxon>Caenorhabditis</taxon>
    </lineage>
</organism>
<protein>
    <submittedName>
        <fullName evidence="2">FTH domain-containing protein</fullName>
    </submittedName>
</protein>
<dbReference type="WBParaSite" id="Csp11.Scaffold564.g4016.t1">
    <property type="protein sequence ID" value="Csp11.Scaffold564.g4016.t1"/>
    <property type="gene ID" value="Csp11.Scaffold564.g4016"/>
</dbReference>
<evidence type="ECO:0000313" key="2">
    <source>
        <dbReference type="WBParaSite" id="Csp11.Scaffold564.g4016.t1"/>
    </source>
</evidence>
<dbReference type="AlphaFoldDB" id="A0A1I7TAG2"/>
<name>A0A1I7TAG2_9PELO</name>
<keyword evidence="1" id="KW-1185">Reference proteome</keyword>
<accession>A0A1I7TAG2</accession>
<reference evidence="2" key="1">
    <citation type="submission" date="2016-11" db="UniProtKB">
        <authorList>
            <consortium name="WormBaseParasite"/>
        </authorList>
    </citation>
    <scope>IDENTIFICATION</scope>
</reference>
<evidence type="ECO:0000313" key="1">
    <source>
        <dbReference type="Proteomes" id="UP000095282"/>
    </source>
</evidence>
<dbReference type="PANTHER" id="PTHR31379">
    <property type="entry name" value="F-BOX C PROTEIN-RELATED-RELATED"/>
    <property type="match status" value="1"/>
</dbReference>
<proteinExistence type="predicted"/>